<organism evidence="2 3">
    <name type="scientific">Heterobasidion irregulare (strain TC 32-1)</name>
    <dbReference type="NCBI Taxonomy" id="747525"/>
    <lineage>
        <taxon>Eukaryota</taxon>
        <taxon>Fungi</taxon>
        <taxon>Dikarya</taxon>
        <taxon>Basidiomycota</taxon>
        <taxon>Agaricomycotina</taxon>
        <taxon>Agaricomycetes</taxon>
        <taxon>Russulales</taxon>
        <taxon>Bondarzewiaceae</taxon>
        <taxon>Heterobasidion</taxon>
        <taxon>Heterobasidion annosum species complex</taxon>
    </lineage>
</organism>
<dbReference type="Proteomes" id="UP000030671">
    <property type="component" value="Unassembled WGS sequence"/>
</dbReference>
<dbReference type="AlphaFoldDB" id="W4JTD0"/>
<dbReference type="EMBL" id="KI925464">
    <property type="protein sequence ID" value="ETW76724.1"/>
    <property type="molecule type" value="Genomic_DNA"/>
</dbReference>
<sequence length="447" mass="49099">MVHHTTHPMPDRVVKITVREWRERKEEAEPQPDPSRTRLEEQLHVQPVGTCRRSHGRHSKGARGSRRYKGCVLAPVPNRLASSGQSADAPDTPNAHLSSPSRSGAPPRAPNPVTLAWKDRRRAPRSGCVARGWALAAQSGQCNAAAARTRTNPKTTPVRMKRTGDNLTRHVDRRGEPNVGLAQIATLRIVDGIDVQDSGTCIEKYQALRYLAAWSSGTNYARTKHHPCKAKAKVTYRELKYRREKEMRRVLDGVPHSPGRAPPQRQAHRQKRLGARSRRRSLAMAAAAPGFDMQRSPLADLPYAEIPSARLVRAMGKVLGAAERDRTEAIAVFRGKAMFVNHFSQLVLWSYVDLETQPAQDHRMRWRGTASSNADACVGCQQHNLSLGRSAPACCMPGWAACAAAATVYDDDEDSDNSDEDGGDGDDDGGDGDNGDNGDKPLYRTGP</sequence>
<feature type="compositionally biased region" description="Acidic residues" evidence="1">
    <location>
        <begin position="410"/>
        <end position="436"/>
    </location>
</feature>
<keyword evidence="3" id="KW-1185">Reference proteome</keyword>
<feature type="compositionally biased region" description="Basic and acidic residues" evidence="1">
    <location>
        <begin position="437"/>
        <end position="447"/>
    </location>
</feature>
<feature type="region of interest" description="Disordered" evidence="1">
    <location>
        <begin position="252"/>
        <end position="276"/>
    </location>
</feature>
<evidence type="ECO:0000313" key="3">
    <source>
        <dbReference type="Proteomes" id="UP000030671"/>
    </source>
</evidence>
<dbReference type="HOGENOM" id="CLU_612589_0_0_1"/>
<accession>W4JTD0</accession>
<feature type="region of interest" description="Disordered" evidence="1">
    <location>
        <begin position="21"/>
        <end position="119"/>
    </location>
</feature>
<gene>
    <name evidence="2" type="ORF">HETIRDRAFT_118917</name>
</gene>
<dbReference type="RefSeq" id="XP_009551601.1">
    <property type="nucleotide sequence ID" value="XM_009553306.1"/>
</dbReference>
<feature type="region of interest" description="Disordered" evidence="1">
    <location>
        <begin position="410"/>
        <end position="447"/>
    </location>
</feature>
<feature type="compositionally biased region" description="Basic residues" evidence="1">
    <location>
        <begin position="266"/>
        <end position="276"/>
    </location>
</feature>
<name>W4JTD0_HETIT</name>
<dbReference type="GeneID" id="20666617"/>
<protein>
    <submittedName>
        <fullName evidence="2">Uncharacterized protein</fullName>
    </submittedName>
</protein>
<reference evidence="2 3" key="1">
    <citation type="journal article" date="2012" name="New Phytol.">
        <title>Insight into trade-off between wood decay and parasitism from the genome of a fungal forest pathogen.</title>
        <authorList>
            <person name="Olson A."/>
            <person name="Aerts A."/>
            <person name="Asiegbu F."/>
            <person name="Belbahri L."/>
            <person name="Bouzid O."/>
            <person name="Broberg A."/>
            <person name="Canback B."/>
            <person name="Coutinho P.M."/>
            <person name="Cullen D."/>
            <person name="Dalman K."/>
            <person name="Deflorio G."/>
            <person name="van Diepen L.T."/>
            <person name="Dunand C."/>
            <person name="Duplessis S."/>
            <person name="Durling M."/>
            <person name="Gonthier P."/>
            <person name="Grimwood J."/>
            <person name="Fossdal C.G."/>
            <person name="Hansson D."/>
            <person name="Henrissat B."/>
            <person name="Hietala A."/>
            <person name="Himmelstrand K."/>
            <person name="Hoffmeister D."/>
            <person name="Hogberg N."/>
            <person name="James T.Y."/>
            <person name="Karlsson M."/>
            <person name="Kohler A."/>
            <person name="Kues U."/>
            <person name="Lee Y.H."/>
            <person name="Lin Y.C."/>
            <person name="Lind M."/>
            <person name="Lindquist E."/>
            <person name="Lombard V."/>
            <person name="Lucas S."/>
            <person name="Lunden K."/>
            <person name="Morin E."/>
            <person name="Murat C."/>
            <person name="Park J."/>
            <person name="Raffaello T."/>
            <person name="Rouze P."/>
            <person name="Salamov A."/>
            <person name="Schmutz J."/>
            <person name="Solheim H."/>
            <person name="Stahlberg J."/>
            <person name="Velez H."/>
            <person name="de Vries R.P."/>
            <person name="Wiebenga A."/>
            <person name="Woodward S."/>
            <person name="Yakovlev I."/>
            <person name="Garbelotto M."/>
            <person name="Martin F."/>
            <person name="Grigoriev I.V."/>
            <person name="Stenlid J."/>
        </authorList>
    </citation>
    <scope>NUCLEOTIDE SEQUENCE [LARGE SCALE GENOMIC DNA]</scope>
    <source>
        <strain evidence="2 3">TC 32-1</strain>
    </source>
</reference>
<proteinExistence type="predicted"/>
<dbReference type="InParanoid" id="W4JTD0"/>
<evidence type="ECO:0000256" key="1">
    <source>
        <dbReference type="SAM" id="MobiDB-lite"/>
    </source>
</evidence>
<evidence type="ECO:0000313" key="2">
    <source>
        <dbReference type="EMBL" id="ETW76724.1"/>
    </source>
</evidence>
<feature type="compositionally biased region" description="Basic residues" evidence="1">
    <location>
        <begin position="52"/>
        <end position="69"/>
    </location>
</feature>
<dbReference type="KEGG" id="hir:HETIRDRAFT_118917"/>